<dbReference type="EMBL" id="CAEY01000470">
    <property type="status" value="NOT_ANNOTATED_CDS"/>
    <property type="molecule type" value="Genomic_DNA"/>
</dbReference>
<dbReference type="AlphaFoldDB" id="T1JT23"/>
<dbReference type="Proteomes" id="UP000015104">
    <property type="component" value="Unassembled WGS sequence"/>
</dbReference>
<dbReference type="HOGENOM" id="CLU_2545531_0_0_1"/>
<evidence type="ECO:0000313" key="1">
    <source>
        <dbReference type="EnsemblMetazoa" id="tetur01g12570.1"/>
    </source>
</evidence>
<evidence type="ECO:0000313" key="2">
    <source>
        <dbReference type="Proteomes" id="UP000015104"/>
    </source>
</evidence>
<accession>T1JT23</accession>
<name>T1JT23_TETUR</name>
<proteinExistence type="predicted"/>
<sequence length="83" mass="9139">MLDLNAFGCMVSRCEVGQLSVLQNLHPITVSSHGLLDIYNGFANFQSQPLIPTIQIHLSNEPKPISSSAMNKHELLLLRIGIL</sequence>
<dbReference type="EnsemblMetazoa" id="tetur01g12570.1">
    <property type="protein sequence ID" value="tetur01g12570.1"/>
    <property type="gene ID" value="tetur01g12570"/>
</dbReference>
<keyword evidence="2" id="KW-1185">Reference proteome</keyword>
<reference evidence="2" key="1">
    <citation type="submission" date="2011-08" db="EMBL/GenBank/DDBJ databases">
        <authorList>
            <person name="Rombauts S."/>
        </authorList>
    </citation>
    <scope>NUCLEOTIDE SEQUENCE</scope>
    <source>
        <strain evidence="2">London</strain>
    </source>
</reference>
<organism evidence="1 2">
    <name type="scientific">Tetranychus urticae</name>
    <name type="common">Two-spotted spider mite</name>
    <dbReference type="NCBI Taxonomy" id="32264"/>
    <lineage>
        <taxon>Eukaryota</taxon>
        <taxon>Metazoa</taxon>
        <taxon>Ecdysozoa</taxon>
        <taxon>Arthropoda</taxon>
        <taxon>Chelicerata</taxon>
        <taxon>Arachnida</taxon>
        <taxon>Acari</taxon>
        <taxon>Acariformes</taxon>
        <taxon>Trombidiformes</taxon>
        <taxon>Prostigmata</taxon>
        <taxon>Eleutherengona</taxon>
        <taxon>Raphignathae</taxon>
        <taxon>Tetranychoidea</taxon>
        <taxon>Tetranychidae</taxon>
        <taxon>Tetranychus</taxon>
    </lineage>
</organism>
<reference evidence="1" key="2">
    <citation type="submission" date="2015-06" db="UniProtKB">
        <authorList>
            <consortium name="EnsemblMetazoa"/>
        </authorList>
    </citation>
    <scope>IDENTIFICATION</scope>
</reference>
<protein>
    <submittedName>
        <fullName evidence="1">Uncharacterized protein</fullName>
    </submittedName>
</protein>